<gene>
    <name evidence="2" type="ORF">GCM10012280_60980</name>
</gene>
<dbReference type="AlphaFoldDB" id="A0A917ZVR0"/>
<protein>
    <submittedName>
        <fullName evidence="2">Uncharacterized protein</fullName>
    </submittedName>
</protein>
<evidence type="ECO:0000313" key="2">
    <source>
        <dbReference type="EMBL" id="GGO97967.1"/>
    </source>
</evidence>
<accession>A0A917ZVR0</accession>
<feature type="region of interest" description="Disordered" evidence="1">
    <location>
        <begin position="62"/>
        <end position="86"/>
    </location>
</feature>
<name>A0A917ZVR0_9ACTN</name>
<reference evidence="2" key="2">
    <citation type="submission" date="2020-09" db="EMBL/GenBank/DDBJ databases">
        <authorList>
            <person name="Sun Q."/>
            <person name="Zhou Y."/>
        </authorList>
    </citation>
    <scope>NUCLEOTIDE SEQUENCE</scope>
    <source>
        <strain evidence="2">CGMCC 4.7201</strain>
    </source>
</reference>
<comment type="caution">
    <text evidence="2">The sequence shown here is derived from an EMBL/GenBank/DDBJ whole genome shotgun (WGS) entry which is preliminary data.</text>
</comment>
<feature type="compositionally biased region" description="Basic and acidic residues" evidence="1">
    <location>
        <begin position="66"/>
        <end position="86"/>
    </location>
</feature>
<sequence length="86" mass="8814">MPAGGGGQGIGRIGGQTGPGARTMGEPRSVELIAGSLDGERLDVSKLTREEIAKGFALISPAASGRADDPCRPDRPGALRWTEDTP</sequence>
<evidence type="ECO:0000256" key="1">
    <source>
        <dbReference type="SAM" id="MobiDB-lite"/>
    </source>
</evidence>
<dbReference type="EMBL" id="BMMS01000036">
    <property type="protein sequence ID" value="GGO97967.1"/>
    <property type="molecule type" value="Genomic_DNA"/>
</dbReference>
<feature type="compositionally biased region" description="Gly residues" evidence="1">
    <location>
        <begin position="1"/>
        <end position="18"/>
    </location>
</feature>
<reference evidence="2" key="1">
    <citation type="journal article" date="2014" name="Int. J. Syst. Evol. Microbiol.">
        <title>Complete genome sequence of Corynebacterium casei LMG S-19264T (=DSM 44701T), isolated from a smear-ripened cheese.</title>
        <authorList>
            <consortium name="US DOE Joint Genome Institute (JGI-PGF)"/>
            <person name="Walter F."/>
            <person name="Albersmeier A."/>
            <person name="Kalinowski J."/>
            <person name="Ruckert C."/>
        </authorList>
    </citation>
    <scope>NUCLEOTIDE SEQUENCE</scope>
    <source>
        <strain evidence="2">CGMCC 4.7201</strain>
    </source>
</reference>
<proteinExistence type="predicted"/>
<feature type="region of interest" description="Disordered" evidence="1">
    <location>
        <begin position="1"/>
        <end position="27"/>
    </location>
</feature>
<organism evidence="2 3">
    <name type="scientific">Wenjunlia tyrosinilytica</name>
    <dbReference type="NCBI Taxonomy" id="1544741"/>
    <lineage>
        <taxon>Bacteria</taxon>
        <taxon>Bacillati</taxon>
        <taxon>Actinomycetota</taxon>
        <taxon>Actinomycetes</taxon>
        <taxon>Kitasatosporales</taxon>
        <taxon>Streptomycetaceae</taxon>
        <taxon>Wenjunlia</taxon>
    </lineage>
</organism>
<dbReference type="Proteomes" id="UP000641932">
    <property type="component" value="Unassembled WGS sequence"/>
</dbReference>
<evidence type="ECO:0000313" key="3">
    <source>
        <dbReference type="Proteomes" id="UP000641932"/>
    </source>
</evidence>
<keyword evidence="3" id="KW-1185">Reference proteome</keyword>